<name>A0A0R3MHN3_9BRAD</name>
<evidence type="ECO:0000313" key="1">
    <source>
        <dbReference type="EMBL" id="KRR19521.1"/>
    </source>
</evidence>
<accession>A0A0R3MHN3</accession>
<organism evidence="1 2">
    <name type="scientific">Bradyrhizobium lablabi</name>
    <dbReference type="NCBI Taxonomy" id="722472"/>
    <lineage>
        <taxon>Bacteria</taxon>
        <taxon>Pseudomonadati</taxon>
        <taxon>Pseudomonadota</taxon>
        <taxon>Alphaproteobacteria</taxon>
        <taxon>Hyphomicrobiales</taxon>
        <taxon>Nitrobacteraceae</taxon>
        <taxon>Bradyrhizobium</taxon>
    </lineage>
</organism>
<protein>
    <submittedName>
        <fullName evidence="1">Uncharacterized protein</fullName>
    </submittedName>
</protein>
<comment type="caution">
    <text evidence="1">The sequence shown here is derived from an EMBL/GenBank/DDBJ whole genome shotgun (WGS) entry which is preliminary data.</text>
</comment>
<proteinExistence type="predicted"/>
<gene>
    <name evidence="1" type="ORF">CQ14_16995</name>
</gene>
<dbReference type="Proteomes" id="UP000051660">
    <property type="component" value="Unassembled WGS sequence"/>
</dbReference>
<reference evidence="1 2" key="1">
    <citation type="submission" date="2014-03" db="EMBL/GenBank/DDBJ databases">
        <title>Bradyrhizobium valentinum sp. nov., isolated from effective nodules of Lupinus mariae-josephae, a lupine endemic of basic-lime soils in Eastern Spain.</title>
        <authorList>
            <person name="Duran D."/>
            <person name="Rey L."/>
            <person name="Navarro A."/>
            <person name="Busquets A."/>
            <person name="Imperial J."/>
            <person name="Ruiz-Argueso T."/>
        </authorList>
    </citation>
    <scope>NUCLEOTIDE SEQUENCE [LARGE SCALE GENOMIC DNA]</scope>
    <source>
        <strain evidence="1 2">CCBAU 23086</strain>
    </source>
</reference>
<evidence type="ECO:0000313" key="2">
    <source>
        <dbReference type="Proteomes" id="UP000051660"/>
    </source>
</evidence>
<sequence>MAHWSKIGAEPALHVLRCVSVVNPTVFRRLLRIGDKTGNFRHIRPVRDVRICDTPGAAAVPR</sequence>
<dbReference type="EMBL" id="LLYB01000094">
    <property type="protein sequence ID" value="KRR19521.1"/>
    <property type="molecule type" value="Genomic_DNA"/>
</dbReference>
<dbReference type="AlphaFoldDB" id="A0A0R3MHN3"/>